<feature type="compositionally biased region" description="Basic and acidic residues" evidence="1">
    <location>
        <begin position="1"/>
        <end position="11"/>
    </location>
</feature>
<organism evidence="2 3">
    <name type="scientific">Acaulospora morrowiae</name>
    <dbReference type="NCBI Taxonomy" id="94023"/>
    <lineage>
        <taxon>Eukaryota</taxon>
        <taxon>Fungi</taxon>
        <taxon>Fungi incertae sedis</taxon>
        <taxon>Mucoromycota</taxon>
        <taxon>Glomeromycotina</taxon>
        <taxon>Glomeromycetes</taxon>
        <taxon>Diversisporales</taxon>
        <taxon>Acaulosporaceae</taxon>
        <taxon>Acaulospora</taxon>
    </lineage>
</organism>
<dbReference type="Proteomes" id="UP000789342">
    <property type="component" value="Unassembled WGS sequence"/>
</dbReference>
<name>A0A9N9ALB1_9GLOM</name>
<gene>
    <name evidence="2" type="ORF">AMORRO_LOCUS4839</name>
</gene>
<feature type="region of interest" description="Disordered" evidence="1">
    <location>
        <begin position="1"/>
        <end position="28"/>
    </location>
</feature>
<feature type="region of interest" description="Disordered" evidence="1">
    <location>
        <begin position="377"/>
        <end position="408"/>
    </location>
</feature>
<keyword evidence="3" id="KW-1185">Reference proteome</keyword>
<dbReference type="OrthoDB" id="2439588at2759"/>
<dbReference type="AlphaFoldDB" id="A0A9N9ALB1"/>
<proteinExistence type="predicted"/>
<feature type="compositionally biased region" description="Basic residues" evidence="1">
    <location>
        <begin position="399"/>
        <end position="408"/>
    </location>
</feature>
<protein>
    <submittedName>
        <fullName evidence="2">10915_t:CDS:1</fullName>
    </submittedName>
</protein>
<reference evidence="2" key="1">
    <citation type="submission" date="2021-06" db="EMBL/GenBank/DDBJ databases">
        <authorList>
            <person name="Kallberg Y."/>
            <person name="Tangrot J."/>
            <person name="Rosling A."/>
        </authorList>
    </citation>
    <scope>NUCLEOTIDE SEQUENCE</scope>
    <source>
        <strain evidence="2">CL551</strain>
    </source>
</reference>
<dbReference type="EMBL" id="CAJVPV010002742">
    <property type="protein sequence ID" value="CAG8534686.1"/>
    <property type="molecule type" value="Genomic_DNA"/>
</dbReference>
<evidence type="ECO:0000256" key="1">
    <source>
        <dbReference type="SAM" id="MobiDB-lite"/>
    </source>
</evidence>
<evidence type="ECO:0000313" key="2">
    <source>
        <dbReference type="EMBL" id="CAG8534686.1"/>
    </source>
</evidence>
<comment type="caution">
    <text evidence="2">The sequence shown here is derived from an EMBL/GenBank/DDBJ whole genome shotgun (WGS) entry which is preliminary data.</text>
</comment>
<sequence length="408" mass="45621">MEDSQGCKESYESNPGFHTPDPKKAKTDSTFNVSFDEYTTAVNAVNSIQNDKESAHTNPLWWGVLDFREEDVSPSPSLPRAKNFLSANEIDHLMNITQNAIQEENEKISKSAKSLLEALLLSEIVSLQLLAKECGARGVVGVLDLLQRSADKMQDVDDKKIIQDHLANVDADDDTTIYVGRCIEDTYEWSVVFMDNVNLNEPSTCSLLGLVQKPRKLYSHMAKTTQTLTARIKRVAPGLVVLANHAIFYIGSSREAGNGENSGPTYKDNHDKAKTNFVDTIKVSRAQHIKLELQIIEQSGKNPLPESLQKAMTSILIPFFHIVGMRIWFYLLFQISGDLYGVWDWTSEYSPTKDTDVGENLVERVGRMSNILAKRSKTFKGKKTSESSKPTVGLNKFRTPVKKAKTAE</sequence>
<evidence type="ECO:0000313" key="3">
    <source>
        <dbReference type="Proteomes" id="UP000789342"/>
    </source>
</evidence>
<accession>A0A9N9ALB1</accession>